<protein>
    <submittedName>
        <fullName evidence="2">Uncharacterized protein</fullName>
    </submittedName>
</protein>
<name>A0ABT2HAB5_9MICO</name>
<evidence type="ECO:0000256" key="1">
    <source>
        <dbReference type="SAM" id="MobiDB-lite"/>
    </source>
</evidence>
<feature type="compositionally biased region" description="Basic residues" evidence="1">
    <location>
        <begin position="1"/>
        <end position="13"/>
    </location>
</feature>
<evidence type="ECO:0000313" key="2">
    <source>
        <dbReference type="EMBL" id="MCS5736811.1"/>
    </source>
</evidence>
<evidence type="ECO:0000313" key="3">
    <source>
        <dbReference type="Proteomes" id="UP001165586"/>
    </source>
</evidence>
<sequence length="70" mass="7390">MAILTAKKRKKLKPSQFAGPNESYPVPDKAHAANAKARAAQQVKKGALSPAIAAQIKAKANKVLKGKNNL</sequence>
<organism evidence="2 3">
    <name type="scientific">Herbiconiux daphne</name>
    <dbReference type="NCBI Taxonomy" id="2970914"/>
    <lineage>
        <taxon>Bacteria</taxon>
        <taxon>Bacillati</taxon>
        <taxon>Actinomycetota</taxon>
        <taxon>Actinomycetes</taxon>
        <taxon>Micrococcales</taxon>
        <taxon>Microbacteriaceae</taxon>
        <taxon>Herbiconiux</taxon>
    </lineage>
</organism>
<keyword evidence="3" id="KW-1185">Reference proteome</keyword>
<gene>
    <name evidence="2" type="ORF">N1032_24070</name>
</gene>
<accession>A0ABT2HAB5</accession>
<proteinExistence type="predicted"/>
<feature type="region of interest" description="Disordered" evidence="1">
    <location>
        <begin position="1"/>
        <end position="28"/>
    </location>
</feature>
<dbReference type="RefSeq" id="WP_259542979.1">
    <property type="nucleotide sequence ID" value="NZ_JANLCJ010000195.1"/>
</dbReference>
<reference evidence="2" key="1">
    <citation type="submission" date="2022-08" db="EMBL/GenBank/DDBJ databases">
        <authorList>
            <person name="Deng Y."/>
            <person name="Han X.-F."/>
            <person name="Zhang Y.-Q."/>
        </authorList>
    </citation>
    <scope>NUCLEOTIDE SEQUENCE</scope>
    <source>
        <strain evidence="2">CPCC 203386</strain>
    </source>
</reference>
<comment type="caution">
    <text evidence="2">The sequence shown here is derived from an EMBL/GenBank/DDBJ whole genome shotgun (WGS) entry which is preliminary data.</text>
</comment>
<dbReference type="EMBL" id="JANLCJ010000195">
    <property type="protein sequence ID" value="MCS5736811.1"/>
    <property type="molecule type" value="Genomic_DNA"/>
</dbReference>
<dbReference type="Proteomes" id="UP001165586">
    <property type="component" value="Unassembled WGS sequence"/>
</dbReference>